<evidence type="ECO:0000313" key="3">
    <source>
        <dbReference type="EMBL" id="KAF4609421.1"/>
    </source>
</evidence>
<dbReference type="EMBL" id="JAACJL010000062">
    <property type="protein sequence ID" value="KAF4609421.1"/>
    <property type="molecule type" value="Genomic_DNA"/>
</dbReference>
<feature type="transmembrane region" description="Helical" evidence="2">
    <location>
        <begin position="306"/>
        <end position="328"/>
    </location>
</feature>
<evidence type="ECO:0000256" key="2">
    <source>
        <dbReference type="SAM" id="Phobius"/>
    </source>
</evidence>
<comment type="caution">
    <text evidence="3">The sequence shown here is derived from an EMBL/GenBank/DDBJ whole genome shotgun (WGS) entry which is preliminary data.</text>
</comment>
<proteinExistence type="predicted"/>
<organism evidence="3 4">
    <name type="scientific">Agrocybe pediades</name>
    <dbReference type="NCBI Taxonomy" id="84607"/>
    <lineage>
        <taxon>Eukaryota</taxon>
        <taxon>Fungi</taxon>
        <taxon>Dikarya</taxon>
        <taxon>Basidiomycota</taxon>
        <taxon>Agaricomycotina</taxon>
        <taxon>Agaricomycetes</taxon>
        <taxon>Agaricomycetidae</taxon>
        <taxon>Agaricales</taxon>
        <taxon>Agaricineae</taxon>
        <taxon>Strophariaceae</taxon>
        <taxon>Agrocybe</taxon>
    </lineage>
</organism>
<keyword evidence="2" id="KW-0472">Membrane</keyword>
<accession>A0A8H4QEW8</accession>
<feature type="region of interest" description="Disordered" evidence="1">
    <location>
        <begin position="449"/>
        <end position="471"/>
    </location>
</feature>
<reference evidence="3 4" key="1">
    <citation type="submission" date="2019-12" db="EMBL/GenBank/DDBJ databases">
        <authorList>
            <person name="Floudas D."/>
            <person name="Bentzer J."/>
            <person name="Ahren D."/>
            <person name="Johansson T."/>
            <person name="Persson P."/>
            <person name="Tunlid A."/>
        </authorList>
    </citation>
    <scope>NUCLEOTIDE SEQUENCE [LARGE SCALE GENOMIC DNA]</scope>
    <source>
        <strain evidence="3 4">CBS 102.39</strain>
    </source>
</reference>
<keyword evidence="4" id="KW-1185">Reference proteome</keyword>
<keyword evidence="2" id="KW-1133">Transmembrane helix</keyword>
<dbReference type="AlphaFoldDB" id="A0A8H4QEW8"/>
<feature type="compositionally biased region" description="Pro residues" evidence="1">
    <location>
        <begin position="413"/>
        <end position="423"/>
    </location>
</feature>
<name>A0A8H4QEW8_9AGAR</name>
<feature type="region of interest" description="Disordered" evidence="1">
    <location>
        <begin position="405"/>
        <end position="435"/>
    </location>
</feature>
<keyword evidence="2" id="KW-0812">Transmembrane</keyword>
<dbReference type="Proteomes" id="UP000521872">
    <property type="component" value="Unassembled WGS sequence"/>
</dbReference>
<protein>
    <submittedName>
        <fullName evidence="3">Uncharacterized protein</fullName>
    </submittedName>
</protein>
<evidence type="ECO:0000313" key="4">
    <source>
        <dbReference type="Proteomes" id="UP000521872"/>
    </source>
</evidence>
<sequence>MSITPDLQPGYVFVDDSDYRLEYNSPQVDDWYSATTQTTSFPAGTRPPLFNTLHVQTVENTEGTISYSFNGTFVSAHFMTVDVLANAFGKSGPTTNCTLDGQLLQHTFNTYPAGPDSEGGFIVFATGTSGLGFDGLFYNPFNFKGVQENIFDSDLVYPIQRNLTMSGDTFDFHFTGSRAALYTVYGVGGIDQPVNLSYSVDGGPSIDFSLRPIADSTTTADYLLIQTDIHTKGEPHDLHLELNTGNVSMPVLVPLQYAIVQNAESTIHLDLDVVPPTSAVTSAATLGSTTTTGSLAKNHKVGRNSIIYISVSLSATLILIVLGTLLILRRRWMSRTRSNEDRAPNYSGMIAPFLVERPSIVRLAFNAVDSKNSRRMRVVANGERRAGKGARGVDRPPVQTTGLVSSHVRAHPAPTPPPQPPAHSPQMEETTQPTAPAHAIAAPHPTYRIHEDAGSVSTTTPVPEEEVIDLPPNYSSILGRFRRASRTE</sequence>
<evidence type="ECO:0000256" key="1">
    <source>
        <dbReference type="SAM" id="MobiDB-lite"/>
    </source>
</evidence>
<gene>
    <name evidence="3" type="ORF">D9613_012923</name>
</gene>